<organism evidence="3 4">
    <name type="scientific">Hermetia illucens</name>
    <name type="common">Black soldier fly</name>
    <dbReference type="NCBI Taxonomy" id="343691"/>
    <lineage>
        <taxon>Eukaryota</taxon>
        <taxon>Metazoa</taxon>
        <taxon>Ecdysozoa</taxon>
        <taxon>Arthropoda</taxon>
        <taxon>Hexapoda</taxon>
        <taxon>Insecta</taxon>
        <taxon>Pterygota</taxon>
        <taxon>Neoptera</taxon>
        <taxon>Endopterygota</taxon>
        <taxon>Diptera</taxon>
        <taxon>Brachycera</taxon>
        <taxon>Stratiomyomorpha</taxon>
        <taxon>Stratiomyidae</taxon>
        <taxon>Hermetiinae</taxon>
        <taxon>Hermetia</taxon>
    </lineage>
</organism>
<sequence length="710" mass="77347">MYKTLNACAIEIRQIFKKGMCIKPKWTSASKVGEPCHLSETHKIVSTQQTKATDNAAAYVMLFETVPTGSGGRWALGTVILVYLIACNETNGPTAVFATIFAAFYGLLAATCKTSIKNLQIPYIRASNKFDFMCLFLAMWLDALAILAACGAIARTLSTCLDAMTGGLARILILGRNSPTNEPWPDVLGVAVVFLVTGMFMLGLENTKVFSFLMTLGMFGISGILTTMSLLRGTADEWSKDFLVPSGFWSLLTASSLSVFSYPSEMPNFQDWKQLIGFFLVAAVGISHALSAGCLSMIVHYKPDLEYVAVPVFQLLEANNLNKLVPATACLLVLSCSGAFLELFPELCNIIVRLATAEWKILSRQISYESPDSGSPMLAIFIAGSLCAMLAFACPLQNLTHILAASHLCAGLIRAFYLLYSPFRPKFLQQTGETSLSYSRLSTVPTNHPTGRRRSLWNFQKPIQTAIKKSKSKTKNKNNSELEREWLLLGEPSSPRPTISQRDAESTILSDGEPQVSDMEYIAKTENSDSDTSTDIDAIVDEYRQKVKVTTAGPMEKTHRVPSLTSWKITILSIATIALTILVAITGITMSIPVLSISGIVASFIVSLLMSFLPKTAGNATNVHPIISTALFCLGSLLLSACLAYSWPAIVFWILAGLVLFARCDTWCCLCLDRPSSQQIIPSVSGKTATIRIPRPPRGLLVPGRVQGQR</sequence>
<dbReference type="EMBL" id="LR899009">
    <property type="protein sequence ID" value="CAD7079283.1"/>
    <property type="molecule type" value="Genomic_DNA"/>
</dbReference>
<feature type="transmembrane region" description="Helical" evidence="2">
    <location>
        <begin position="184"/>
        <end position="202"/>
    </location>
</feature>
<keyword evidence="2" id="KW-0812">Transmembrane</keyword>
<feature type="transmembrane region" description="Helical" evidence="2">
    <location>
        <begin position="92"/>
        <end position="111"/>
    </location>
</feature>
<dbReference type="OrthoDB" id="8197893at2759"/>
<feature type="transmembrane region" description="Helical" evidence="2">
    <location>
        <begin position="209"/>
        <end position="230"/>
    </location>
</feature>
<accession>A0A7R8UEM0</accession>
<proteinExistence type="predicted"/>
<reference evidence="3 4" key="1">
    <citation type="submission" date="2020-11" db="EMBL/GenBank/DDBJ databases">
        <authorList>
            <person name="Wallbank WR R."/>
            <person name="Pardo Diaz C."/>
            <person name="Kozak K."/>
            <person name="Martin S."/>
            <person name="Jiggins C."/>
            <person name="Moest M."/>
            <person name="Warren A I."/>
            <person name="Generalovic N T."/>
            <person name="Byers J.R.P. K."/>
            <person name="Montejo-Kovacevich G."/>
            <person name="Yen C E."/>
        </authorList>
    </citation>
    <scope>NUCLEOTIDE SEQUENCE [LARGE SCALE GENOMIC DNA]</scope>
</reference>
<keyword evidence="2" id="KW-0472">Membrane</keyword>
<evidence type="ECO:0000256" key="2">
    <source>
        <dbReference type="SAM" id="Phobius"/>
    </source>
</evidence>
<dbReference type="Proteomes" id="UP000594454">
    <property type="component" value="Chromosome 1"/>
</dbReference>
<gene>
    <name evidence="3" type="ORF">HERILL_LOCUS2504</name>
</gene>
<feature type="transmembrane region" description="Helical" evidence="2">
    <location>
        <begin position="132"/>
        <end position="154"/>
    </location>
</feature>
<evidence type="ECO:0000256" key="1">
    <source>
        <dbReference type="SAM" id="MobiDB-lite"/>
    </source>
</evidence>
<feature type="transmembrane region" description="Helical" evidence="2">
    <location>
        <begin position="594"/>
        <end position="613"/>
    </location>
</feature>
<feature type="region of interest" description="Disordered" evidence="1">
    <location>
        <begin position="491"/>
        <end position="510"/>
    </location>
</feature>
<dbReference type="PANTHER" id="PTHR43243">
    <property type="entry name" value="INNER MEMBRANE TRANSPORTER YGJI-RELATED"/>
    <property type="match status" value="1"/>
</dbReference>
<keyword evidence="4" id="KW-1185">Reference proteome</keyword>
<evidence type="ECO:0008006" key="5">
    <source>
        <dbReference type="Google" id="ProtNLM"/>
    </source>
</evidence>
<protein>
    <recommendedName>
        <fullName evidence="5">Cationic amino acid transporter</fullName>
    </recommendedName>
</protein>
<dbReference type="GO" id="GO:0015171">
    <property type="term" value="F:amino acid transmembrane transporter activity"/>
    <property type="evidence" value="ECO:0007669"/>
    <property type="project" value="TreeGrafter"/>
</dbReference>
<feature type="transmembrane region" description="Helical" evidence="2">
    <location>
        <begin position="275"/>
        <end position="299"/>
    </location>
</feature>
<dbReference type="GO" id="GO:0005886">
    <property type="term" value="C:plasma membrane"/>
    <property type="evidence" value="ECO:0007669"/>
    <property type="project" value="TreeGrafter"/>
</dbReference>
<feature type="transmembrane region" description="Helical" evidence="2">
    <location>
        <begin position="625"/>
        <end position="646"/>
    </location>
</feature>
<dbReference type="PANTHER" id="PTHR43243:SF98">
    <property type="entry name" value="TORN AND DIMINISHED RHABDOMERES, ISOFORM D"/>
    <property type="match status" value="1"/>
</dbReference>
<feature type="transmembrane region" description="Helical" evidence="2">
    <location>
        <begin position="569"/>
        <end position="588"/>
    </location>
</feature>
<dbReference type="FunCoup" id="A0A7R8UEM0">
    <property type="interactions" value="82"/>
</dbReference>
<feature type="transmembrane region" description="Helical" evidence="2">
    <location>
        <begin position="374"/>
        <end position="393"/>
    </location>
</feature>
<feature type="transmembrane region" description="Helical" evidence="2">
    <location>
        <begin position="242"/>
        <end position="263"/>
    </location>
</feature>
<evidence type="ECO:0000313" key="3">
    <source>
        <dbReference type="EMBL" id="CAD7079283.1"/>
    </source>
</evidence>
<evidence type="ECO:0000313" key="4">
    <source>
        <dbReference type="Proteomes" id="UP000594454"/>
    </source>
</evidence>
<dbReference type="AlphaFoldDB" id="A0A7R8UEM0"/>
<keyword evidence="2" id="KW-1133">Transmembrane helix</keyword>
<dbReference type="InParanoid" id="A0A7R8UEM0"/>
<name>A0A7R8UEM0_HERIL</name>